<protein>
    <recommendedName>
        <fullName evidence="2">site-specific DNA-methyltransferase (adenine-specific)</fullName>
        <ecNumber evidence="2">2.1.1.72</ecNumber>
    </recommendedName>
</protein>
<dbReference type="InterPro" id="IPR050953">
    <property type="entry name" value="N4_N6_ade-DNA_methylase"/>
</dbReference>
<dbReference type="SUPFAM" id="SSF53335">
    <property type="entry name" value="S-adenosyl-L-methionine-dependent methyltransferases"/>
    <property type="match status" value="1"/>
</dbReference>
<keyword evidence="3 9" id="KW-0489">Methyltransferase</keyword>
<feature type="compositionally biased region" description="Basic and acidic residues" evidence="7">
    <location>
        <begin position="664"/>
        <end position="674"/>
    </location>
</feature>
<dbReference type="PRINTS" id="PR00507">
    <property type="entry name" value="N12N6MTFRASE"/>
</dbReference>
<evidence type="ECO:0000256" key="3">
    <source>
        <dbReference type="ARBA" id="ARBA00022603"/>
    </source>
</evidence>
<dbReference type="GO" id="GO:0009307">
    <property type="term" value="P:DNA restriction-modification system"/>
    <property type="evidence" value="ECO:0007669"/>
    <property type="project" value="UniProtKB-KW"/>
</dbReference>
<accession>A0A4R3VG29</accession>
<dbReference type="Pfam" id="PF02384">
    <property type="entry name" value="N6_Mtase"/>
    <property type="match status" value="1"/>
</dbReference>
<keyword evidence="5" id="KW-0680">Restriction system</keyword>
<keyword evidence="4" id="KW-0808">Transferase</keyword>
<evidence type="ECO:0000256" key="2">
    <source>
        <dbReference type="ARBA" id="ARBA00011900"/>
    </source>
</evidence>
<dbReference type="GO" id="GO:0008170">
    <property type="term" value="F:N-methyltransferase activity"/>
    <property type="evidence" value="ECO:0007669"/>
    <property type="project" value="InterPro"/>
</dbReference>
<gene>
    <name evidence="9" type="ORF">EV671_1001142</name>
</gene>
<dbReference type="InterPro" id="IPR003356">
    <property type="entry name" value="DNA_methylase_A-5"/>
</dbReference>
<feature type="domain" description="DNA methylase adenine-specific" evidence="8">
    <location>
        <begin position="283"/>
        <end position="548"/>
    </location>
</feature>
<dbReference type="InterPro" id="IPR029063">
    <property type="entry name" value="SAM-dependent_MTases_sf"/>
</dbReference>
<comment type="catalytic activity">
    <reaction evidence="6">
        <text>a 2'-deoxyadenosine in DNA + S-adenosyl-L-methionine = an N(6)-methyl-2'-deoxyadenosine in DNA + S-adenosyl-L-homocysteine + H(+)</text>
        <dbReference type="Rhea" id="RHEA:15197"/>
        <dbReference type="Rhea" id="RHEA-COMP:12418"/>
        <dbReference type="Rhea" id="RHEA-COMP:12419"/>
        <dbReference type="ChEBI" id="CHEBI:15378"/>
        <dbReference type="ChEBI" id="CHEBI:57856"/>
        <dbReference type="ChEBI" id="CHEBI:59789"/>
        <dbReference type="ChEBI" id="CHEBI:90615"/>
        <dbReference type="ChEBI" id="CHEBI:90616"/>
        <dbReference type="EC" id="2.1.1.72"/>
    </reaction>
</comment>
<dbReference type="PROSITE" id="PS00092">
    <property type="entry name" value="N6_MTASE"/>
    <property type="match status" value="1"/>
</dbReference>
<dbReference type="EMBL" id="SMBU01000001">
    <property type="protein sequence ID" value="TCV04387.1"/>
    <property type="molecule type" value="Genomic_DNA"/>
</dbReference>
<keyword evidence="10" id="KW-1185">Reference proteome</keyword>
<dbReference type="PANTHER" id="PTHR33841:SF1">
    <property type="entry name" value="DNA METHYLTRANSFERASE A"/>
    <property type="match status" value="1"/>
</dbReference>
<dbReference type="Gene3D" id="3.40.50.150">
    <property type="entry name" value="Vaccinia Virus protein VP39"/>
    <property type="match status" value="1"/>
</dbReference>
<evidence type="ECO:0000256" key="1">
    <source>
        <dbReference type="ARBA" id="ARBA00006594"/>
    </source>
</evidence>
<dbReference type="GO" id="GO:0009007">
    <property type="term" value="F:site-specific DNA-methyltransferase (adenine-specific) activity"/>
    <property type="evidence" value="ECO:0007669"/>
    <property type="project" value="UniProtKB-EC"/>
</dbReference>
<evidence type="ECO:0000313" key="10">
    <source>
        <dbReference type="Proteomes" id="UP000295110"/>
    </source>
</evidence>
<dbReference type="GO" id="GO:0003677">
    <property type="term" value="F:DNA binding"/>
    <property type="evidence" value="ECO:0007669"/>
    <property type="project" value="InterPro"/>
</dbReference>
<dbReference type="GO" id="GO:0032259">
    <property type="term" value="P:methylation"/>
    <property type="evidence" value="ECO:0007669"/>
    <property type="project" value="UniProtKB-KW"/>
</dbReference>
<evidence type="ECO:0000256" key="4">
    <source>
        <dbReference type="ARBA" id="ARBA00022679"/>
    </source>
</evidence>
<sequence length="1007" mass="111575">MLGTTTDLIERTLREHGAALEGIRFFESDSADLLAYATLTSVRRDDGGDLQALCGVYEWQQQPLAFLLDGQLIESADHLRRVRRMLAMRGGAPYIALIQGGSLTVYGVGLDGASAKAAEIKLPQKMQPSEVVPYLSNERPGNLTRRRWIEQVVLSLLDHAISHLIKVLAVPSEQAISLVGRALFTRFLADRGLLSDADAIRIAGAHVDQVFDRAESASSMNVWLDNTFNGDLLPLSVGAMSALPQAVFGTLGSIMRRAPGGQLSLDWREDWAHLDFAYIPVGVLSQAYEHFLRSHNVDRQEKEGGFYTPAPIAQMMLRGALHALRDQRRAHEAKVLDPAAGAGVFLICAFRHLVEERWKATGTRPDTHTLRDILYGQIAGFDVNEEALRFAALGLYLISIELDPNPRPVQKLKFEENLRDRVLFKVGEEGSAGSLGRHVGAEHDGRYDLVIGNPPWSSSTMLKEWADIEAGVREIAEPRLRHVPFRPLLPNQVLDLPFVWRAMRWCRDGGQIAFALHARMLFQQGDGMPEARNAILSALDITGIVNGADLRNSRVWPGVAAPFCLLFARNAMPAPGASFRYVSPRREDRLNAAGMFRIDAFNAPQLTPGLVIEQPDVLKVLYRGGQLDLELLNRMKSDGLSVDEYWRQFGEVRGKAQWSGNGYQRERESSKVDDDGNVGQSSMHLKGKPHLVAMPMLPALLDVDTLGDFRDERVHRARSPNIYEGPMLLVHQSPPAHSGRLNVAVCDSDLVYTESFYGYSAAKHPRGKELVRFMALVIGSQPALWYSLMTSGKFGFEREVVEKSVIDAMCVPAFDKLSAADLKEAERLFAMLTAAGGPDPEDVWAQIDAWVAGLYGLKSRDVEVISDTLEFSAPFSASRHAAQLRPKAVAVDHFLRTLEGSLRPIAGRHGMTVKAEEVKLSYTMPWLMFKLQASRGDATPQGNEVDVQPLLHMADALGTTEVVTRLEDGGLLVARLDQARYWAPTQARMFARRVVWQHSEDLFKVAG</sequence>
<dbReference type="OrthoDB" id="9784823at2"/>
<name>A0A4R3VG29_ROSSA</name>
<evidence type="ECO:0000259" key="8">
    <source>
        <dbReference type="Pfam" id="PF02384"/>
    </source>
</evidence>
<evidence type="ECO:0000256" key="6">
    <source>
        <dbReference type="ARBA" id="ARBA00047942"/>
    </source>
</evidence>
<dbReference type="Proteomes" id="UP000295110">
    <property type="component" value="Unassembled WGS sequence"/>
</dbReference>
<evidence type="ECO:0000256" key="5">
    <source>
        <dbReference type="ARBA" id="ARBA00022747"/>
    </source>
</evidence>
<comment type="similarity">
    <text evidence="1">Belongs to the N(4)/N(6)-methyltransferase family.</text>
</comment>
<organism evidence="9 10">
    <name type="scientific">Roseateles saccharophilus</name>
    <name type="common">Pseudomonas saccharophila</name>
    <dbReference type="NCBI Taxonomy" id="304"/>
    <lineage>
        <taxon>Bacteria</taxon>
        <taxon>Pseudomonadati</taxon>
        <taxon>Pseudomonadota</taxon>
        <taxon>Betaproteobacteria</taxon>
        <taxon>Burkholderiales</taxon>
        <taxon>Sphaerotilaceae</taxon>
        <taxon>Roseateles</taxon>
    </lineage>
</organism>
<comment type="caution">
    <text evidence="9">The sequence shown here is derived from an EMBL/GenBank/DDBJ whole genome shotgun (WGS) entry which is preliminary data.</text>
</comment>
<dbReference type="AlphaFoldDB" id="A0A4R3VG29"/>
<evidence type="ECO:0000256" key="7">
    <source>
        <dbReference type="SAM" id="MobiDB-lite"/>
    </source>
</evidence>
<dbReference type="EC" id="2.1.1.72" evidence="2"/>
<dbReference type="InterPro" id="IPR002052">
    <property type="entry name" value="DNA_methylase_N6_adenine_CS"/>
</dbReference>
<evidence type="ECO:0000313" key="9">
    <source>
        <dbReference type="EMBL" id="TCV04387.1"/>
    </source>
</evidence>
<proteinExistence type="inferred from homology"/>
<dbReference type="RefSeq" id="WP_132569101.1">
    <property type="nucleotide sequence ID" value="NZ_CBCSGL010000004.1"/>
</dbReference>
<reference evidence="9 10" key="1">
    <citation type="submission" date="2019-03" db="EMBL/GenBank/DDBJ databases">
        <title>Genomic Encyclopedia of Type Strains, Phase IV (KMG-IV): sequencing the most valuable type-strain genomes for metagenomic binning, comparative biology and taxonomic classification.</title>
        <authorList>
            <person name="Goeker M."/>
        </authorList>
    </citation>
    <scope>NUCLEOTIDE SEQUENCE [LARGE SCALE GENOMIC DNA]</scope>
    <source>
        <strain evidence="9 10">DSM 654</strain>
    </source>
</reference>
<feature type="region of interest" description="Disordered" evidence="7">
    <location>
        <begin position="657"/>
        <end position="684"/>
    </location>
</feature>
<dbReference type="PANTHER" id="PTHR33841">
    <property type="entry name" value="DNA METHYLTRANSFERASE YEEA-RELATED"/>
    <property type="match status" value="1"/>
</dbReference>